<dbReference type="RefSeq" id="WP_101071295.1">
    <property type="nucleotide sequence ID" value="NZ_PISP01000001.1"/>
</dbReference>
<name>A0A2N0VIN2_9BACT</name>
<evidence type="ECO:0000313" key="3">
    <source>
        <dbReference type="Proteomes" id="UP000233398"/>
    </source>
</evidence>
<keyword evidence="3" id="KW-1185">Reference proteome</keyword>
<dbReference type="Pfam" id="PF20181">
    <property type="entry name" value="DUF6544"/>
    <property type="match status" value="1"/>
</dbReference>
<feature type="transmembrane region" description="Helical" evidence="1">
    <location>
        <begin position="5"/>
        <end position="25"/>
    </location>
</feature>
<dbReference type="OrthoDB" id="9786534at2"/>
<dbReference type="AlphaFoldDB" id="A0A2N0VIN2"/>
<keyword evidence="1" id="KW-0472">Membrane</keyword>
<evidence type="ECO:0000313" key="2">
    <source>
        <dbReference type="EMBL" id="PKD44051.1"/>
    </source>
</evidence>
<gene>
    <name evidence="2" type="ORF">CWD77_00810</name>
</gene>
<feature type="transmembrane region" description="Helical" evidence="1">
    <location>
        <begin position="65"/>
        <end position="86"/>
    </location>
</feature>
<protein>
    <submittedName>
        <fullName evidence="2">Uncharacterized protein</fullName>
    </submittedName>
</protein>
<keyword evidence="1" id="KW-1133">Transmembrane helix</keyword>
<sequence>MLKILFYFIVVVHGLIHLLGFFKAFDIGNITQLTTSISKPIGILWLVASVLILLTVLMNLMNYRYWSVIAIIALVLSQIVIFTAWGDAKFGTIANLIILLVALPALGDRMFSDRVMKEQRNLLEHVSNPSDRVMQVEDFQHLPEVVQTWLKNSGVAGKPDVTFVRLKQSGEMKTEPEGSWMDFSAIQYFDVKNTSFNWKVDVKMMPLVTLTGRDKLQNGQGKMLIKLLSLVNVVNEKGSEQINTGSLTRFLGEICWFPSAALNENITWEEIDETSAKATLTTEDQQVSGIFRFGKNGEMKLFEADRYYGGAEDAEMQKWVVEAEEYKTFSGYRIPNRLSVTWKLPDGDFTWLKLEITDLDVNGLALYN</sequence>
<evidence type="ECO:0000256" key="1">
    <source>
        <dbReference type="SAM" id="Phobius"/>
    </source>
</evidence>
<keyword evidence="1" id="KW-0812">Transmembrane</keyword>
<feature type="transmembrane region" description="Helical" evidence="1">
    <location>
        <begin position="37"/>
        <end position="58"/>
    </location>
</feature>
<feature type="transmembrane region" description="Helical" evidence="1">
    <location>
        <begin position="92"/>
        <end position="111"/>
    </location>
</feature>
<organism evidence="2 3">
    <name type="scientific">Rhodohalobacter barkolensis</name>
    <dbReference type="NCBI Taxonomy" id="2053187"/>
    <lineage>
        <taxon>Bacteria</taxon>
        <taxon>Pseudomonadati</taxon>
        <taxon>Balneolota</taxon>
        <taxon>Balneolia</taxon>
        <taxon>Balneolales</taxon>
        <taxon>Balneolaceae</taxon>
        <taxon>Rhodohalobacter</taxon>
    </lineage>
</organism>
<dbReference type="InterPro" id="IPR046674">
    <property type="entry name" value="DUF6544"/>
</dbReference>
<proteinExistence type="predicted"/>
<accession>A0A2N0VIN2</accession>
<comment type="caution">
    <text evidence="2">The sequence shown here is derived from an EMBL/GenBank/DDBJ whole genome shotgun (WGS) entry which is preliminary data.</text>
</comment>
<reference evidence="2 3" key="1">
    <citation type="submission" date="2017-11" db="EMBL/GenBank/DDBJ databases">
        <title>Rhodohalobacter 15182 sp. nov., isolated from a salt lake.</title>
        <authorList>
            <person name="Han S."/>
        </authorList>
    </citation>
    <scope>NUCLEOTIDE SEQUENCE [LARGE SCALE GENOMIC DNA]</scope>
    <source>
        <strain evidence="2 3">15182</strain>
    </source>
</reference>
<dbReference type="Proteomes" id="UP000233398">
    <property type="component" value="Unassembled WGS sequence"/>
</dbReference>
<dbReference type="EMBL" id="PISP01000001">
    <property type="protein sequence ID" value="PKD44051.1"/>
    <property type="molecule type" value="Genomic_DNA"/>
</dbReference>